<keyword evidence="2" id="KW-0315">Glutamine amidotransferase</keyword>
<comment type="caution">
    <text evidence="2">The sequence shown here is derived from an EMBL/GenBank/DDBJ whole genome shotgun (WGS) entry which is preliminary data.</text>
</comment>
<dbReference type="Pfam" id="PF06283">
    <property type="entry name" value="ThuA"/>
    <property type="match status" value="1"/>
</dbReference>
<dbReference type="GO" id="GO:0016740">
    <property type="term" value="F:transferase activity"/>
    <property type="evidence" value="ECO:0007669"/>
    <property type="project" value="UniProtKB-KW"/>
</dbReference>
<dbReference type="RefSeq" id="WP_179813285.1">
    <property type="nucleotide sequence ID" value="NZ_JACBZD010000001.1"/>
</dbReference>
<keyword evidence="3" id="KW-1185">Reference proteome</keyword>
<dbReference type="Proteomes" id="UP000567795">
    <property type="component" value="Unassembled WGS sequence"/>
</dbReference>
<reference evidence="2 3" key="1">
    <citation type="submission" date="2020-07" db="EMBL/GenBank/DDBJ databases">
        <title>Sequencing the genomes of 1000 actinobacteria strains.</title>
        <authorList>
            <person name="Klenk H.-P."/>
        </authorList>
    </citation>
    <scope>NUCLEOTIDE SEQUENCE [LARGE SCALE GENOMIC DNA]</scope>
    <source>
        <strain evidence="2 3">DSM 42178</strain>
    </source>
</reference>
<evidence type="ECO:0000259" key="1">
    <source>
        <dbReference type="Pfam" id="PF06283"/>
    </source>
</evidence>
<dbReference type="EMBL" id="JACBZD010000001">
    <property type="protein sequence ID" value="NYI04387.1"/>
    <property type="molecule type" value="Genomic_DNA"/>
</dbReference>
<organism evidence="2 3">
    <name type="scientific">Allostreptomyces psammosilenae</name>
    <dbReference type="NCBI Taxonomy" id="1892865"/>
    <lineage>
        <taxon>Bacteria</taxon>
        <taxon>Bacillati</taxon>
        <taxon>Actinomycetota</taxon>
        <taxon>Actinomycetes</taxon>
        <taxon>Kitasatosporales</taxon>
        <taxon>Streptomycetaceae</taxon>
        <taxon>Allostreptomyces</taxon>
    </lineage>
</organism>
<accession>A0A852ZSC4</accession>
<dbReference type="PANTHER" id="PTHR40469">
    <property type="entry name" value="SECRETED GLYCOSYL HYDROLASE"/>
    <property type="match status" value="1"/>
</dbReference>
<name>A0A852ZSC4_9ACTN</name>
<evidence type="ECO:0000313" key="2">
    <source>
        <dbReference type="EMBL" id="NYI04387.1"/>
    </source>
</evidence>
<protein>
    <submittedName>
        <fullName evidence="2">Type 1 glutamine amidotransferase</fullName>
    </submittedName>
</protein>
<dbReference type="PANTHER" id="PTHR40469:SF2">
    <property type="entry name" value="GALACTOSE-BINDING DOMAIN-LIKE SUPERFAMILY PROTEIN"/>
    <property type="match status" value="1"/>
</dbReference>
<evidence type="ECO:0000313" key="3">
    <source>
        <dbReference type="Proteomes" id="UP000567795"/>
    </source>
</evidence>
<dbReference type="SUPFAM" id="SSF52317">
    <property type="entry name" value="Class I glutamine amidotransferase-like"/>
    <property type="match status" value="1"/>
</dbReference>
<dbReference type="InterPro" id="IPR029062">
    <property type="entry name" value="Class_I_gatase-like"/>
</dbReference>
<sequence length="237" mass="25612">MSTQSPPPAPTDPADRFRLLVFSRTLGYRHDSIPAGVEALEELGARHGFAVDATEDPGAFTDTGLAGYRVVVFLSTSGEVLDESGRAAFQRYVAAGGGFVGIHAASTTGYDWPFYGELVGAYFNGHPEIQPGTVRVEDSTHPATRHLGPTWPRVDEWYGFRTNPRGRVRVLLSVDEASYRGGDMGDHPIAWCHENCGGPSFYTALGHSGETYADPEFRRHLLGGITYAAGLADLPAR</sequence>
<dbReference type="Gene3D" id="3.40.50.880">
    <property type="match status" value="1"/>
</dbReference>
<gene>
    <name evidence="2" type="ORF">FHU37_001330</name>
</gene>
<keyword evidence="2" id="KW-0808">Transferase</keyword>
<proteinExistence type="predicted"/>
<dbReference type="InterPro" id="IPR029010">
    <property type="entry name" value="ThuA-like"/>
</dbReference>
<dbReference type="AlphaFoldDB" id="A0A852ZSC4"/>
<feature type="domain" description="ThuA-like" evidence="1">
    <location>
        <begin position="18"/>
        <end position="228"/>
    </location>
</feature>